<feature type="transmembrane region" description="Helical" evidence="1">
    <location>
        <begin position="243"/>
        <end position="265"/>
    </location>
</feature>
<evidence type="ECO:0000313" key="2">
    <source>
        <dbReference type="EMBL" id="SEQ15987.1"/>
    </source>
</evidence>
<feature type="transmembrane region" description="Helical" evidence="1">
    <location>
        <begin position="133"/>
        <end position="155"/>
    </location>
</feature>
<feature type="transmembrane region" description="Helical" evidence="1">
    <location>
        <begin position="285"/>
        <end position="304"/>
    </location>
</feature>
<dbReference type="SUPFAM" id="SSF103501">
    <property type="entry name" value="Respiratory nitrate reductase 1 gamma chain"/>
    <property type="match status" value="1"/>
</dbReference>
<feature type="transmembrane region" description="Helical" evidence="1">
    <location>
        <begin position="310"/>
        <end position="330"/>
    </location>
</feature>
<dbReference type="SUPFAM" id="SSF54862">
    <property type="entry name" value="4Fe-4S ferredoxins"/>
    <property type="match status" value="1"/>
</dbReference>
<name>A0A1H9DRP8_9GAMM</name>
<keyword evidence="1" id="KW-0812">Transmembrane</keyword>
<dbReference type="Gene3D" id="1.20.950.20">
    <property type="entry name" value="Transmembrane di-heme cytochromes, Chain C"/>
    <property type="match status" value="1"/>
</dbReference>
<dbReference type="AlphaFoldDB" id="A0A1H9DRP8"/>
<feature type="transmembrane region" description="Helical" evidence="1">
    <location>
        <begin position="91"/>
        <end position="113"/>
    </location>
</feature>
<feature type="transmembrane region" description="Helical" evidence="1">
    <location>
        <begin position="212"/>
        <end position="231"/>
    </location>
</feature>
<dbReference type="EMBL" id="FOFO01000018">
    <property type="protein sequence ID" value="SEQ15987.1"/>
    <property type="molecule type" value="Genomic_DNA"/>
</dbReference>
<sequence>MNLCNICSFCTGYCAVFQASEQRPALTRDDLHYLANLCHNCRACWYACQYAPPHEFAINVPATLARVRHDSYRHYAWPRAFAALLARSGPVTLMVTLVATLLIPLLTLILVPWDTLFAVHREAGAFYQVIPWGVMTTVALITLGSSVLALGIGVVRFWRDMGRDSPPVSSRWRALPQAAADLLTLRNLDGGGGGCNDMDGRFTQWRRGFHHALFYGFLLCLASTTVAAGYHHLLAWEAPYPVLSLPVLLGTVGGIGMMVGAAGLVWVKRRGDPAPTATDTLPADYALLGLLFAVAATGLVLLALRETAAMGLLLALHLGTVLGLFLLVPYSKFVHGAYRGAALLRRAMERRR</sequence>
<protein>
    <submittedName>
        <fullName evidence="2">Citrate/tricarballylate utilization protein</fullName>
    </submittedName>
</protein>
<dbReference type="Proteomes" id="UP000199496">
    <property type="component" value="Unassembled WGS sequence"/>
</dbReference>
<proteinExistence type="predicted"/>
<gene>
    <name evidence="2" type="ORF">SAMN05421693_11873</name>
</gene>
<keyword evidence="1" id="KW-1133">Transmembrane helix</keyword>
<keyword evidence="3" id="KW-1185">Reference proteome</keyword>
<evidence type="ECO:0000313" key="3">
    <source>
        <dbReference type="Proteomes" id="UP000199496"/>
    </source>
</evidence>
<accession>A0A1H9DRP8</accession>
<evidence type="ECO:0000256" key="1">
    <source>
        <dbReference type="SAM" id="Phobius"/>
    </source>
</evidence>
<reference evidence="2 3" key="1">
    <citation type="submission" date="2016-10" db="EMBL/GenBank/DDBJ databases">
        <authorList>
            <person name="de Groot N.N."/>
        </authorList>
    </citation>
    <scope>NUCLEOTIDE SEQUENCE [LARGE SCALE GENOMIC DNA]</scope>
    <source>
        <strain evidence="2 3">B7-7</strain>
    </source>
</reference>
<keyword evidence="1" id="KW-0472">Membrane</keyword>
<dbReference type="NCBIfam" id="TIGR02484">
    <property type="entry name" value="CitB"/>
    <property type="match status" value="1"/>
</dbReference>
<dbReference type="STRING" id="867345.SAMN05421693_11873"/>
<dbReference type="InterPro" id="IPR036197">
    <property type="entry name" value="NarG-like_sf"/>
</dbReference>
<dbReference type="InterPro" id="IPR012830">
    <property type="entry name" value="Citrate_utilization_prot_B"/>
</dbReference>
<organism evidence="2 3">
    <name type="scientific">Ectothiorhodospira magna</name>
    <dbReference type="NCBI Taxonomy" id="867345"/>
    <lineage>
        <taxon>Bacteria</taxon>
        <taxon>Pseudomonadati</taxon>
        <taxon>Pseudomonadota</taxon>
        <taxon>Gammaproteobacteria</taxon>
        <taxon>Chromatiales</taxon>
        <taxon>Ectothiorhodospiraceae</taxon>
        <taxon>Ectothiorhodospira</taxon>
    </lineage>
</organism>